<dbReference type="InterPro" id="IPR010921">
    <property type="entry name" value="Trp_repressor/repl_initiator"/>
</dbReference>
<sequence>MTPKRTRRRYTAEFKAEVGLAALTERQPLAKLAARYQLATAQITRWTLQLRQQAAQVFAEARAAAAVPDVEPLYAAISRLQTETALLKKRWAHVNNSAARPGGAGRSGQVRAGALPSAGPRAQEFYCQPGGERAENLLLMRLLDEEFTQQTFKGVLDLRDHLRLAGHAVNEKARAPARAPDGPRAGLPPAAPKKLFELAEFEDSANVGPHYPGIGSRQEPVIFFR</sequence>
<protein>
    <recommendedName>
        <fullName evidence="4">Transposase</fullName>
    </recommendedName>
</protein>
<proteinExistence type="predicted"/>
<dbReference type="SUPFAM" id="SSF48295">
    <property type="entry name" value="TrpR-like"/>
    <property type="match status" value="1"/>
</dbReference>
<dbReference type="OrthoDB" id="291972at2"/>
<dbReference type="GO" id="GO:0043565">
    <property type="term" value="F:sequence-specific DNA binding"/>
    <property type="evidence" value="ECO:0007669"/>
    <property type="project" value="InterPro"/>
</dbReference>
<name>A0A1I6A7Y6_HYMAR</name>
<evidence type="ECO:0008006" key="4">
    <source>
        <dbReference type="Google" id="ProtNLM"/>
    </source>
</evidence>
<feature type="region of interest" description="Disordered" evidence="1">
    <location>
        <begin position="97"/>
        <end position="116"/>
    </location>
</feature>
<gene>
    <name evidence="2" type="ORF">SAMN04515668_3399</name>
</gene>
<evidence type="ECO:0000256" key="1">
    <source>
        <dbReference type="SAM" id="MobiDB-lite"/>
    </source>
</evidence>
<dbReference type="InterPro" id="IPR036388">
    <property type="entry name" value="WH-like_DNA-bd_sf"/>
</dbReference>
<evidence type="ECO:0000313" key="2">
    <source>
        <dbReference type="EMBL" id="SFQ64788.1"/>
    </source>
</evidence>
<accession>A0A1I6A7Y6</accession>
<dbReference type="AlphaFoldDB" id="A0A1I6A7Y6"/>
<dbReference type="RefSeq" id="WP_092676281.1">
    <property type="nucleotide sequence ID" value="NZ_FOXS01000005.1"/>
</dbReference>
<organism evidence="2 3">
    <name type="scientific">Hymenobacter arizonensis</name>
    <name type="common">Siccationidurans arizonensis</name>
    <dbReference type="NCBI Taxonomy" id="1227077"/>
    <lineage>
        <taxon>Bacteria</taxon>
        <taxon>Pseudomonadati</taxon>
        <taxon>Bacteroidota</taxon>
        <taxon>Cytophagia</taxon>
        <taxon>Cytophagales</taxon>
        <taxon>Hymenobacteraceae</taxon>
        <taxon>Hymenobacter</taxon>
    </lineage>
</organism>
<dbReference type="Gene3D" id="1.10.10.10">
    <property type="entry name" value="Winged helix-like DNA-binding domain superfamily/Winged helix DNA-binding domain"/>
    <property type="match status" value="1"/>
</dbReference>
<reference evidence="3" key="1">
    <citation type="submission" date="2016-10" db="EMBL/GenBank/DDBJ databases">
        <authorList>
            <person name="Varghese N."/>
            <person name="Submissions S."/>
        </authorList>
    </citation>
    <scope>NUCLEOTIDE SEQUENCE [LARGE SCALE GENOMIC DNA]</scope>
    <source>
        <strain evidence="3">OR362-8,ATCC BAA-1266,JCM 13504</strain>
    </source>
</reference>
<dbReference type="Proteomes" id="UP000199029">
    <property type="component" value="Unassembled WGS sequence"/>
</dbReference>
<dbReference type="EMBL" id="FOXS01000005">
    <property type="protein sequence ID" value="SFQ64788.1"/>
    <property type="molecule type" value="Genomic_DNA"/>
</dbReference>
<keyword evidence="3" id="KW-1185">Reference proteome</keyword>
<evidence type="ECO:0000313" key="3">
    <source>
        <dbReference type="Proteomes" id="UP000199029"/>
    </source>
</evidence>